<organism evidence="5 6">
    <name type="scientific">Actinokineospora spheciospongiae</name>
    <dbReference type="NCBI Taxonomy" id="909613"/>
    <lineage>
        <taxon>Bacteria</taxon>
        <taxon>Bacillati</taxon>
        <taxon>Actinomycetota</taxon>
        <taxon>Actinomycetes</taxon>
        <taxon>Pseudonocardiales</taxon>
        <taxon>Pseudonocardiaceae</taxon>
        <taxon>Actinokineospora</taxon>
    </lineage>
</organism>
<reference evidence="5 6" key="1">
    <citation type="journal article" date="2014" name="Genome Announc.">
        <title>Draft Genome Sequence of the Antitrypanosomally Active Sponge-Associated Bacterium Actinokineospora sp. Strain EG49.</title>
        <authorList>
            <person name="Harjes J."/>
            <person name="Ryu T."/>
            <person name="Abdelmohsen U.R."/>
            <person name="Moitinho-Silva L."/>
            <person name="Horn H."/>
            <person name="Ravasi T."/>
            <person name="Hentschel U."/>
        </authorList>
    </citation>
    <scope>NUCLEOTIDE SEQUENCE [LARGE SCALE GENOMIC DNA]</scope>
    <source>
        <strain evidence="5 6">EG49</strain>
    </source>
</reference>
<dbReference type="AlphaFoldDB" id="W7J3R8"/>
<dbReference type="PANTHER" id="PTHR30535">
    <property type="entry name" value="VITAMIN B12-BINDING PROTEIN"/>
    <property type="match status" value="1"/>
</dbReference>
<dbReference type="GO" id="GO:0071281">
    <property type="term" value="P:cellular response to iron ion"/>
    <property type="evidence" value="ECO:0007669"/>
    <property type="project" value="TreeGrafter"/>
</dbReference>
<name>W7J3R8_9PSEU</name>
<proteinExistence type="inferred from homology"/>
<evidence type="ECO:0000256" key="1">
    <source>
        <dbReference type="ARBA" id="ARBA00008814"/>
    </source>
</evidence>
<comment type="similarity">
    <text evidence="1">Belongs to the bacterial solute-binding protein 8 family.</text>
</comment>
<feature type="signal peptide" evidence="3">
    <location>
        <begin position="1"/>
        <end position="20"/>
    </location>
</feature>
<gene>
    <name evidence="5" type="ORF">UO65_1038</name>
</gene>
<keyword evidence="3" id="KW-0732">Signal</keyword>
<evidence type="ECO:0000256" key="2">
    <source>
        <dbReference type="SAM" id="MobiDB-lite"/>
    </source>
</evidence>
<dbReference type="STRING" id="909613.UO65_1038"/>
<keyword evidence="6" id="KW-1185">Reference proteome</keyword>
<dbReference type="PATRIC" id="fig|909613.9.peg.1052"/>
<dbReference type="PROSITE" id="PS51257">
    <property type="entry name" value="PROKAR_LIPOPROTEIN"/>
    <property type="match status" value="1"/>
</dbReference>
<comment type="caution">
    <text evidence="5">The sequence shown here is derived from an EMBL/GenBank/DDBJ whole genome shotgun (WGS) entry which is preliminary data.</text>
</comment>
<dbReference type="SUPFAM" id="SSF53807">
    <property type="entry name" value="Helical backbone' metal receptor"/>
    <property type="match status" value="1"/>
</dbReference>
<feature type="chain" id="PRO_5039294120" evidence="3">
    <location>
        <begin position="21"/>
        <end position="308"/>
    </location>
</feature>
<evidence type="ECO:0000256" key="3">
    <source>
        <dbReference type="SAM" id="SignalP"/>
    </source>
</evidence>
<evidence type="ECO:0000313" key="5">
    <source>
        <dbReference type="EMBL" id="EWC63631.1"/>
    </source>
</evidence>
<dbReference type="RefSeq" id="WP_233427448.1">
    <property type="nucleotide sequence ID" value="NZ_AYXG01000041.1"/>
</dbReference>
<dbReference type="PANTHER" id="PTHR30535:SF34">
    <property type="entry name" value="MOLYBDATE-BINDING PROTEIN MOLA"/>
    <property type="match status" value="1"/>
</dbReference>
<feature type="domain" description="Fe/B12 periplasmic-binding" evidence="4">
    <location>
        <begin position="62"/>
        <end position="308"/>
    </location>
</feature>
<protein>
    <submittedName>
        <fullName evidence="5">Vitamin B12 ABC transporter, B12-binding component BtuF</fullName>
    </submittedName>
</protein>
<sequence length="308" mass="31677">MTIRRAGVALLLTALCTTLATSGCATREPEPTPTSAAPAAAFPVTVTPPGGAPLTLEERPERIVSLSSTATEGLFALGAGPQVVAVDDQSDFPAEAPRTDLSGLTPNVEAIAAKTPDLVVASGDPGGLVAGLAKVEVPVLVLSAATTLDDVYAQLDVLGKATGHPADDLVARMRADIDKVVRDTPKKAVAYYHELDTELYSVTSKTFVGQVYGLFGLTNIADAADATGSGYPQLSAEYVIKANPALVFLADGQCCGQSAQTVAARPGWSTVDAVRAGRVVVLDDDIASRWGPRVVDLVRVVADAVAKA</sequence>
<dbReference type="InterPro" id="IPR050902">
    <property type="entry name" value="ABC_Transporter_SBP"/>
</dbReference>
<evidence type="ECO:0000313" key="6">
    <source>
        <dbReference type="Proteomes" id="UP000019277"/>
    </source>
</evidence>
<dbReference type="Pfam" id="PF01497">
    <property type="entry name" value="Peripla_BP_2"/>
    <property type="match status" value="1"/>
</dbReference>
<dbReference type="EMBL" id="AYXG01000041">
    <property type="protein sequence ID" value="EWC63631.1"/>
    <property type="molecule type" value="Genomic_DNA"/>
</dbReference>
<dbReference type="CDD" id="cd01143">
    <property type="entry name" value="YvrC"/>
    <property type="match status" value="1"/>
</dbReference>
<dbReference type="InterPro" id="IPR002491">
    <property type="entry name" value="ABC_transptr_periplasmic_BD"/>
</dbReference>
<accession>W7J3R8</accession>
<dbReference type="PROSITE" id="PS50983">
    <property type="entry name" value="FE_B12_PBP"/>
    <property type="match status" value="1"/>
</dbReference>
<evidence type="ECO:0000259" key="4">
    <source>
        <dbReference type="PROSITE" id="PS50983"/>
    </source>
</evidence>
<dbReference type="Proteomes" id="UP000019277">
    <property type="component" value="Unassembled WGS sequence"/>
</dbReference>
<dbReference type="eggNOG" id="COG0614">
    <property type="taxonomic scope" value="Bacteria"/>
</dbReference>
<feature type="region of interest" description="Disordered" evidence="2">
    <location>
        <begin position="24"/>
        <end position="55"/>
    </location>
</feature>
<dbReference type="Gene3D" id="3.40.50.1980">
    <property type="entry name" value="Nitrogenase molybdenum iron protein domain"/>
    <property type="match status" value="2"/>
</dbReference>
<feature type="compositionally biased region" description="Low complexity" evidence="2">
    <location>
        <begin position="33"/>
        <end position="49"/>
    </location>
</feature>